<dbReference type="Proteomes" id="UP000481807">
    <property type="component" value="Unassembled WGS sequence"/>
</dbReference>
<evidence type="ECO:0000313" key="1">
    <source>
        <dbReference type="EMBL" id="NBH31805.1"/>
    </source>
</evidence>
<sequence length="121" mass="14587">MRQALKQFKNIDVIVTGRVEHVMYRSRLNKGKRRVKNVRILLKDVMIAGQHYDHIWLYERNNYFNYATQLKGHNVKFKAKVVPYLKRSGDIYKEDYGIERQSRLLKANVYEQEKPFKKIGR</sequence>
<accession>A0AB36BJK9</accession>
<gene>
    <name evidence="1" type="ORF">D3Z30_12765</name>
</gene>
<comment type="caution">
    <text evidence="1">The sequence shown here is derived from an EMBL/GenBank/DDBJ whole genome shotgun (WGS) entry which is preliminary data.</text>
</comment>
<dbReference type="RefSeq" id="WP_160175672.1">
    <property type="nucleotide sequence ID" value="NZ_QXWP01000015.1"/>
</dbReference>
<reference evidence="1 2" key="1">
    <citation type="submission" date="2018-08" db="EMBL/GenBank/DDBJ databases">
        <title>Murine metabolic-syndrome-specific gut microbial biobank.</title>
        <authorList>
            <person name="Liu C."/>
        </authorList>
    </citation>
    <scope>NUCLEOTIDE SEQUENCE [LARGE SCALE GENOMIC DNA]</scope>
    <source>
        <strain evidence="1 2">1XD21-27</strain>
    </source>
</reference>
<dbReference type="AlphaFoldDB" id="A0AB36BJK9"/>
<name>A0AB36BJK9_STAWA</name>
<protein>
    <submittedName>
        <fullName evidence="1">Uncharacterized protein</fullName>
    </submittedName>
</protein>
<proteinExistence type="predicted"/>
<dbReference type="EMBL" id="QXWP01000015">
    <property type="protein sequence ID" value="NBH31805.1"/>
    <property type="molecule type" value="Genomic_DNA"/>
</dbReference>
<organism evidence="1 2">
    <name type="scientific">Staphylococcus warneri</name>
    <dbReference type="NCBI Taxonomy" id="1292"/>
    <lineage>
        <taxon>Bacteria</taxon>
        <taxon>Bacillati</taxon>
        <taxon>Bacillota</taxon>
        <taxon>Bacilli</taxon>
        <taxon>Bacillales</taxon>
        <taxon>Staphylococcaceae</taxon>
        <taxon>Staphylococcus</taxon>
    </lineage>
</organism>
<evidence type="ECO:0000313" key="2">
    <source>
        <dbReference type="Proteomes" id="UP000481807"/>
    </source>
</evidence>